<dbReference type="EMBL" id="CAJOBH010009340">
    <property type="protein sequence ID" value="CAF4138742.1"/>
    <property type="molecule type" value="Genomic_DNA"/>
</dbReference>
<feature type="compositionally biased region" description="Polar residues" evidence="1">
    <location>
        <begin position="19"/>
        <end position="41"/>
    </location>
</feature>
<name>A0A8S2R2Q0_9BILA</name>
<evidence type="ECO:0000256" key="1">
    <source>
        <dbReference type="SAM" id="MobiDB-lite"/>
    </source>
</evidence>
<sequence>TSTTSFRSPNTSISSSASNLFGNNAGQTPKQKSSTLPARAK</sequence>
<evidence type="ECO:0000313" key="3">
    <source>
        <dbReference type="EMBL" id="CAF5110818.1"/>
    </source>
</evidence>
<organism evidence="2 4">
    <name type="scientific">Rotaria magnacalcarata</name>
    <dbReference type="NCBI Taxonomy" id="392030"/>
    <lineage>
        <taxon>Eukaryota</taxon>
        <taxon>Metazoa</taxon>
        <taxon>Spiralia</taxon>
        <taxon>Gnathifera</taxon>
        <taxon>Rotifera</taxon>
        <taxon>Eurotatoria</taxon>
        <taxon>Bdelloidea</taxon>
        <taxon>Philodinida</taxon>
        <taxon>Philodinidae</taxon>
        <taxon>Rotaria</taxon>
    </lineage>
</organism>
<gene>
    <name evidence="2" type="ORF">BYL167_LOCUS20913</name>
    <name evidence="3" type="ORF">GIL414_LOCUS63153</name>
</gene>
<dbReference type="AlphaFoldDB" id="A0A8S2R2Q0"/>
<evidence type="ECO:0000313" key="4">
    <source>
        <dbReference type="Proteomes" id="UP000681967"/>
    </source>
</evidence>
<feature type="compositionally biased region" description="Low complexity" evidence="1">
    <location>
        <begin position="8"/>
        <end position="18"/>
    </location>
</feature>
<feature type="non-terminal residue" evidence="2">
    <location>
        <position position="1"/>
    </location>
</feature>
<reference evidence="2" key="1">
    <citation type="submission" date="2021-02" db="EMBL/GenBank/DDBJ databases">
        <authorList>
            <person name="Nowell W R."/>
        </authorList>
    </citation>
    <scope>NUCLEOTIDE SEQUENCE</scope>
</reference>
<dbReference type="Proteomes" id="UP000681967">
    <property type="component" value="Unassembled WGS sequence"/>
</dbReference>
<dbReference type="Proteomes" id="UP000681720">
    <property type="component" value="Unassembled WGS sequence"/>
</dbReference>
<accession>A0A8S2R2Q0</accession>
<feature type="region of interest" description="Disordered" evidence="1">
    <location>
        <begin position="1"/>
        <end position="41"/>
    </location>
</feature>
<dbReference type="EMBL" id="CAJOBJ010260129">
    <property type="protein sequence ID" value="CAF5110818.1"/>
    <property type="molecule type" value="Genomic_DNA"/>
</dbReference>
<protein>
    <submittedName>
        <fullName evidence="2">Uncharacterized protein</fullName>
    </submittedName>
</protein>
<proteinExistence type="predicted"/>
<comment type="caution">
    <text evidence="2">The sequence shown here is derived from an EMBL/GenBank/DDBJ whole genome shotgun (WGS) entry which is preliminary data.</text>
</comment>
<evidence type="ECO:0000313" key="2">
    <source>
        <dbReference type="EMBL" id="CAF4138742.1"/>
    </source>
</evidence>